<gene>
    <name evidence="1" type="ORF">GCM10007966_00460</name>
</gene>
<comment type="caution">
    <text evidence="1">The sequence shown here is derived from an EMBL/GenBank/DDBJ whole genome shotgun (WGS) entry which is preliminary data.</text>
</comment>
<sequence length="228" mass="26016">MNIRSLLVTSKVPGPYKPFKDVQRSVEYKPSDTHDRNLKKWEKKRLEALDSIEKIIKSVLTLPHTYDQRKQKQLQGFRFFVAPSISKDRPEALAFITSIAQSLTTHNRSPKNLTSLKAETRHLEARLIAVESIVTGAYLLVLNRIESDYKAAWLSKSPKSSQLYQELSERLGELTEDKQKVCLEALHDHLTNRDAEANIKFGSLTKEATLKRIDESIEQLSASVSLKK</sequence>
<dbReference type="EMBL" id="BMOB01000001">
    <property type="protein sequence ID" value="GGI75568.1"/>
    <property type="molecule type" value="Genomic_DNA"/>
</dbReference>
<proteinExistence type="predicted"/>
<dbReference type="AlphaFoldDB" id="A0A917JNL5"/>
<name>A0A917JNL5_9GAMM</name>
<reference evidence="1" key="2">
    <citation type="submission" date="2020-09" db="EMBL/GenBank/DDBJ databases">
        <authorList>
            <person name="Sun Q."/>
            <person name="Ohkuma M."/>
        </authorList>
    </citation>
    <scope>NUCLEOTIDE SEQUENCE</scope>
    <source>
        <strain evidence="1">JCM 13919</strain>
    </source>
</reference>
<organism evidence="1 2">
    <name type="scientific">Legionella impletisoli</name>
    <dbReference type="NCBI Taxonomy" id="343510"/>
    <lineage>
        <taxon>Bacteria</taxon>
        <taxon>Pseudomonadati</taxon>
        <taxon>Pseudomonadota</taxon>
        <taxon>Gammaproteobacteria</taxon>
        <taxon>Legionellales</taxon>
        <taxon>Legionellaceae</taxon>
        <taxon>Legionella</taxon>
    </lineage>
</organism>
<dbReference type="InterPro" id="IPR044887">
    <property type="entry name" value="SoDot-IcmSS_sf"/>
</dbReference>
<dbReference type="OrthoDB" id="9830683at2"/>
<evidence type="ECO:0000313" key="2">
    <source>
        <dbReference type="Proteomes" id="UP000630149"/>
    </source>
</evidence>
<reference evidence="1" key="1">
    <citation type="journal article" date="2014" name="Int. J. Syst. Evol. Microbiol.">
        <title>Complete genome sequence of Corynebacterium casei LMG S-19264T (=DSM 44701T), isolated from a smear-ripened cheese.</title>
        <authorList>
            <consortium name="US DOE Joint Genome Institute (JGI-PGF)"/>
            <person name="Walter F."/>
            <person name="Albersmeier A."/>
            <person name="Kalinowski J."/>
            <person name="Ruckert C."/>
        </authorList>
    </citation>
    <scope>NUCLEOTIDE SEQUENCE</scope>
    <source>
        <strain evidence="1">JCM 13919</strain>
    </source>
</reference>
<keyword evidence="2" id="KW-1185">Reference proteome</keyword>
<protein>
    <submittedName>
        <fullName evidence="1">Uncharacterized protein</fullName>
    </submittedName>
</protein>
<dbReference type="Gene3D" id="1.20.1440.330">
    <property type="match status" value="1"/>
</dbReference>
<evidence type="ECO:0000313" key="1">
    <source>
        <dbReference type="EMBL" id="GGI75568.1"/>
    </source>
</evidence>
<dbReference type="RefSeq" id="WP_131775299.1">
    <property type="nucleotide sequence ID" value="NZ_BMOB01000001.1"/>
</dbReference>
<dbReference type="Proteomes" id="UP000630149">
    <property type="component" value="Unassembled WGS sequence"/>
</dbReference>
<accession>A0A917JNL5</accession>